<dbReference type="Proteomes" id="UP000297447">
    <property type="component" value="Unassembled WGS sequence"/>
</dbReference>
<evidence type="ECO:0000256" key="2">
    <source>
        <dbReference type="ARBA" id="ARBA00004924"/>
    </source>
</evidence>
<sequence length="443" mass="49712">MSESVRADPQRVYDVIGIGLGPFNLGLAALTAPITQLDALFLERAPRFDWHPGMMLESSTLQVPFLADLVTLADPTSEFSFLNYLKHVGRIYPFYIRENFNPMRVEYNQYCQWVAGRLDNLRFGFDVESVDFDAVSRTYRVHLSEGETLTAARLVLGTGTAPVVPAACADLPDPALHSAHYLSRKAELQRMRSITIVGGGQSAAEIYYDLLQEQLDHDYTLNWVTRSARFFPLEYAKLTLEMTSPEYTAYFHELPANRRDELIDSQKSLYKGINEDLINDIYDLLYTRSLTGRVPTVLLTNSALQSAEWSGTEYRLGFRQQEQGRDFSLASEGLVLATGYAAAEPEFLTGLGAQIRRDDRGRFDVDARYRIDAGSNDSESGALYVQNAELHTHGLGSPDLGMGAFRNSCIIRDILGREHYSVETRIGFQRFGAPAPVTTEARR</sequence>
<evidence type="ECO:0000256" key="9">
    <source>
        <dbReference type="ARBA" id="ARBA00023002"/>
    </source>
</evidence>
<gene>
    <name evidence="16" type="ORF">E3T55_18250</name>
</gene>
<evidence type="ECO:0000256" key="5">
    <source>
        <dbReference type="ARBA" id="ARBA00016406"/>
    </source>
</evidence>
<dbReference type="PANTHER" id="PTHR42802:SF1">
    <property type="entry name" value="L-ORNITHINE N(5)-MONOOXYGENASE"/>
    <property type="match status" value="1"/>
</dbReference>
<evidence type="ECO:0000313" key="16">
    <source>
        <dbReference type="EMBL" id="TFD45604.1"/>
    </source>
</evidence>
<evidence type="ECO:0000256" key="15">
    <source>
        <dbReference type="ARBA" id="ARBA00048407"/>
    </source>
</evidence>
<comment type="caution">
    <text evidence="16">The sequence shown here is derived from an EMBL/GenBank/DDBJ whole genome shotgun (WGS) entry which is preliminary data.</text>
</comment>
<comment type="pathway">
    <text evidence="2">Siderophore biosynthesis.</text>
</comment>
<dbReference type="EMBL" id="SOHE01000083">
    <property type="protein sequence ID" value="TFD45604.1"/>
    <property type="molecule type" value="Genomic_DNA"/>
</dbReference>
<evidence type="ECO:0000256" key="6">
    <source>
        <dbReference type="ARBA" id="ARBA00022630"/>
    </source>
</evidence>
<evidence type="ECO:0000256" key="3">
    <source>
        <dbReference type="ARBA" id="ARBA00007588"/>
    </source>
</evidence>
<dbReference type="InterPro" id="IPR025700">
    <property type="entry name" value="Lys/Orn_oxygenase"/>
</dbReference>
<dbReference type="EC" id="1.14.13.59" evidence="4"/>
<evidence type="ECO:0000256" key="8">
    <source>
        <dbReference type="ARBA" id="ARBA00022857"/>
    </source>
</evidence>
<protein>
    <recommendedName>
        <fullName evidence="5">L-lysine N6-monooxygenase MbtG</fullName>
        <ecNumber evidence="4">1.14.13.59</ecNumber>
    </recommendedName>
    <alternativeName>
        <fullName evidence="14">Lysine 6-N-hydroxylase</fullName>
    </alternativeName>
    <alternativeName>
        <fullName evidence="13">Lysine N6-hydroxylase</fullName>
    </alternativeName>
    <alternativeName>
        <fullName evidence="11">Lysine-N-oxygenase</fullName>
    </alternativeName>
    <alternativeName>
        <fullName evidence="12">Mycobactin synthase protein G</fullName>
    </alternativeName>
</protein>
<dbReference type="RefSeq" id="WP_134520969.1">
    <property type="nucleotide sequence ID" value="NZ_SOHE01000083.1"/>
</dbReference>
<evidence type="ECO:0000256" key="4">
    <source>
        <dbReference type="ARBA" id="ARBA00013076"/>
    </source>
</evidence>
<evidence type="ECO:0000256" key="1">
    <source>
        <dbReference type="ARBA" id="ARBA00001974"/>
    </source>
</evidence>
<organism evidence="16 17">
    <name type="scientific">Cryobacterium frigoriphilum</name>
    <dbReference type="NCBI Taxonomy" id="1259150"/>
    <lineage>
        <taxon>Bacteria</taxon>
        <taxon>Bacillati</taxon>
        <taxon>Actinomycetota</taxon>
        <taxon>Actinomycetes</taxon>
        <taxon>Micrococcales</taxon>
        <taxon>Microbacteriaceae</taxon>
        <taxon>Cryobacterium</taxon>
    </lineage>
</organism>
<comment type="similarity">
    <text evidence="3">Belongs to the lysine N(6)-hydroxylase/L-ornithine N(5)-oxygenase family.</text>
</comment>
<reference evidence="16 17" key="1">
    <citation type="submission" date="2019-03" db="EMBL/GenBank/DDBJ databases">
        <title>Genomics of glacier-inhabiting Cryobacterium strains.</title>
        <authorList>
            <person name="Liu Q."/>
            <person name="Xin Y.-H."/>
        </authorList>
    </citation>
    <scope>NUCLEOTIDE SEQUENCE [LARGE SCALE GENOMIC DNA]</scope>
    <source>
        <strain evidence="16 17">Hh14</strain>
    </source>
</reference>
<dbReference type="PANTHER" id="PTHR42802">
    <property type="entry name" value="MONOOXYGENASE"/>
    <property type="match status" value="1"/>
</dbReference>
<comment type="catalytic activity">
    <reaction evidence="15">
        <text>L-lysine + NADPH + O2 = N(6)-hydroxy-L-lysine + NADP(+) + H2O</text>
        <dbReference type="Rhea" id="RHEA:23228"/>
        <dbReference type="ChEBI" id="CHEBI:15377"/>
        <dbReference type="ChEBI" id="CHEBI:15379"/>
        <dbReference type="ChEBI" id="CHEBI:32551"/>
        <dbReference type="ChEBI" id="CHEBI:57783"/>
        <dbReference type="ChEBI" id="CHEBI:57820"/>
        <dbReference type="ChEBI" id="CHEBI:58349"/>
        <dbReference type="EC" id="1.14.13.59"/>
    </reaction>
</comment>
<keyword evidence="8" id="KW-0521">NADP</keyword>
<dbReference type="Pfam" id="PF13434">
    <property type="entry name" value="Lys_Orn_oxgnase"/>
    <property type="match status" value="1"/>
</dbReference>
<keyword evidence="7" id="KW-0274">FAD</keyword>
<accession>A0A4R8ZTT3</accession>
<dbReference type="SUPFAM" id="SSF51905">
    <property type="entry name" value="FAD/NAD(P)-binding domain"/>
    <property type="match status" value="1"/>
</dbReference>
<comment type="cofactor">
    <cofactor evidence="1">
        <name>FAD</name>
        <dbReference type="ChEBI" id="CHEBI:57692"/>
    </cofactor>
</comment>
<evidence type="ECO:0000313" key="17">
    <source>
        <dbReference type="Proteomes" id="UP000297447"/>
    </source>
</evidence>
<dbReference type="InterPro" id="IPR036188">
    <property type="entry name" value="FAD/NAD-bd_sf"/>
</dbReference>
<keyword evidence="10" id="KW-0503">Monooxygenase</keyword>
<evidence type="ECO:0000256" key="12">
    <source>
        <dbReference type="ARBA" id="ARBA00031158"/>
    </source>
</evidence>
<dbReference type="Gene3D" id="3.50.50.60">
    <property type="entry name" value="FAD/NAD(P)-binding domain"/>
    <property type="match status" value="1"/>
</dbReference>
<dbReference type="OrthoDB" id="7527071at2"/>
<keyword evidence="9" id="KW-0560">Oxidoreductase</keyword>
<evidence type="ECO:0000256" key="10">
    <source>
        <dbReference type="ARBA" id="ARBA00023033"/>
    </source>
</evidence>
<proteinExistence type="inferred from homology"/>
<evidence type="ECO:0000256" key="11">
    <source>
        <dbReference type="ARBA" id="ARBA00029939"/>
    </source>
</evidence>
<evidence type="ECO:0000256" key="13">
    <source>
        <dbReference type="ARBA" id="ARBA00032493"/>
    </source>
</evidence>
<evidence type="ECO:0000256" key="7">
    <source>
        <dbReference type="ARBA" id="ARBA00022827"/>
    </source>
</evidence>
<name>A0A4R8ZTT3_9MICO</name>
<keyword evidence="17" id="KW-1185">Reference proteome</keyword>
<dbReference type="AlphaFoldDB" id="A0A4R8ZTT3"/>
<keyword evidence="6" id="KW-0285">Flavoprotein</keyword>
<dbReference type="GO" id="GO:0047091">
    <property type="term" value="F:L-lysine 6-monooxygenase (NADPH) activity"/>
    <property type="evidence" value="ECO:0007669"/>
    <property type="project" value="UniProtKB-EC"/>
</dbReference>
<evidence type="ECO:0000256" key="14">
    <source>
        <dbReference type="ARBA" id="ARBA00032738"/>
    </source>
</evidence>